<dbReference type="KEGG" id="vg:65102268"/>
<accession>A0A346TPV8</accession>
<dbReference type="GeneID" id="65102268"/>
<evidence type="ECO:0000313" key="2">
    <source>
        <dbReference type="EMBL" id="AXU41618.1"/>
    </source>
</evidence>
<dbReference type="RefSeq" id="YP_010087021.1">
    <property type="nucleotide sequence ID" value="NC_055502.1"/>
</dbReference>
<organism evidence="2 3">
    <name type="scientific">Spodoptera eridania nucleopolyhedrovirus</name>
    <dbReference type="NCBI Taxonomy" id="2315721"/>
    <lineage>
        <taxon>Viruses</taxon>
        <taxon>Viruses incertae sedis</taxon>
        <taxon>Naldaviricetes</taxon>
        <taxon>Lefavirales</taxon>
        <taxon>Baculoviridae</taxon>
        <taxon>Alphabaculovirus</taxon>
        <taxon>Alphabaculovirus speridaniae</taxon>
    </lineage>
</organism>
<name>A0A346TPV8_9ABAC</name>
<sequence>MKTRSATMKTRSATMKRSISPNVSIKKSRKSVAKKQVLLLPVEIIWKILEYTGHDTFFAVTGDRVRADTILLSQGQFKKYFDARSFDYCPDRDYRLAKYGNQDCAIRLPLLTDRLFQTYVKTQPHGYVVADDMLLKTFFGVEDTTNLALLIDGKFCEYEKAMQVKGPYDVTKDILLMRYLGASEDNIVECFDRLFDFDRFLRAVNDADHTIVKLFAMRRMRTGSFYSFMQDHKITLPECLFPMNVAKVLTSYSQLFEDSVMFVSKICSECREPSVSRQIGEKMLQTSDWEYLYVILFCSKCANCLLKLPFQSDSDSD</sequence>
<proteinExistence type="predicted"/>
<evidence type="ECO:0000313" key="3">
    <source>
        <dbReference type="Proteomes" id="UP000503448"/>
    </source>
</evidence>
<dbReference type="EMBL" id="MH320559">
    <property type="protein sequence ID" value="AXU41618.1"/>
    <property type="molecule type" value="Genomic_DNA"/>
</dbReference>
<dbReference type="Proteomes" id="UP000503448">
    <property type="component" value="Segment"/>
</dbReference>
<protein>
    <submittedName>
        <fullName evidence="2">LEF-7</fullName>
    </submittedName>
</protein>
<keyword evidence="3" id="KW-1185">Reference proteome</keyword>
<reference evidence="2 3" key="1">
    <citation type="submission" date="2018-05" db="EMBL/GenBank/DDBJ databases">
        <title>The complete genome sequence of an alphabaculovirus isolated from the southern armyworm, Spodoptera eridania.</title>
        <authorList>
            <person name="Harrison R.L."/>
            <person name="Rowley D.L."/>
        </authorList>
    </citation>
    <scope>NUCLEOTIDE SEQUENCE [LARGE SCALE GENOMIC DNA]</scope>
    <source>
        <strain evidence="2">251</strain>
    </source>
</reference>
<feature type="region of interest" description="Disordered" evidence="1">
    <location>
        <begin position="1"/>
        <end position="20"/>
    </location>
</feature>
<evidence type="ECO:0000256" key="1">
    <source>
        <dbReference type="SAM" id="MobiDB-lite"/>
    </source>
</evidence>